<keyword evidence="6 9" id="KW-0811">Translocation</keyword>
<keyword evidence="2 9" id="KW-0813">Transport</keyword>
<keyword evidence="5 9" id="KW-1133">Transmembrane helix</keyword>
<feature type="region of interest" description="Disordered" evidence="10">
    <location>
        <begin position="61"/>
        <end position="104"/>
    </location>
</feature>
<dbReference type="GO" id="GO:0008320">
    <property type="term" value="F:protein transmembrane transporter activity"/>
    <property type="evidence" value="ECO:0007669"/>
    <property type="project" value="UniProtKB-UniRule"/>
</dbReference>
<comment type="subunit">
    <text evidence="9">Forms a complex with TatC.</text>
</comment>
<dbReference type="eggNOG" id="COG1826">
    <property type="taxonomic scope" value="Bacteria"/>
</dbReference>
<proteinExistence type="inferred from homology"/>
<dbReference type="Pfam" id="PF02416">
    <property type="entry name" value="TatA_B_E"/>
    <property type="match status" value="1"/>
</dbReference>
<gene>
    <name evidence="9" type="primary">tatA</name>
    <name evidence="11" type="ordered locus">Cyan7425_3515</name>
</gene>
<feature type="compositionally biased region" description="Basic and acidic residues" evidence="10">
    <location>
        <begin position="61"/>
        <end position="71"/>
    </location>
</feature>
<dbReference type="Gene3D" id="1.20.5.3310">
    <property type="match status" value="1"/>
</dbReference>
<keyword evidence="4 9" id="KW-0653">Protein transport</keyword>
<dbReference type="GO" id="GO:0033281">
    <property type="term" value="C:TAT protein transport complex"/>
    <property type="evidence" value="ECO:0007669"/>
    <property type="project" value="UniProtKB-UniRule"/>
</dbReference>
<dbReference type="EMBL" id="CP001344">
    <property type="protein sequence ID" value="ACL45837.1"/>
    <property type="molecule type" value="Genomic_DNA"/>
</dbReference>
<dbReference type="GO" id="GO:0006886">
    <property type="term" value="P:intracellular protein transport"/>
    <property type="evidence" value="ECO:0007669"/>
    <property type="project" value="UniProtKB-ARBA"/>
</dbReference>
<evidence type="ECO:0000256" key="7">
    <source>
        <dbReference type="ARBA" id="ARBA00023136"/>
    </source>
</evidence>
<dbReference type="HOGENOM" id="CLU_086034_1_5_3"/>
<comment type="similarity">
    <text evidence="9">Belongs to the TatA/E family.</text>
</comment>
<keyword evidence="3 9" id="KW-0812">Transmembrane</keyword>
<evidence type="ECO:0000256" key="5">
    <source>
        <dbReference type="ARBA" id="ARBA00022989"/>
    </source>
</evidence>
<evidence type="ECO:0000256" key="9">
    <source>
        <dbReference type="HAMAP-Rule" id="MF_00236"/>
    </source>
</evidence>
<accession>B8HR16</accession>
<dbReference type="PANTHER" id="PTHR33162:SF1">
    <property type="entry name" value="SEC-INDEPENDENT PROTEIN TRANSLOCASE PROTEIN TATA, CHLOROPLASTIC"/>
    <property type="match status" value="1"/>
</dbReference>
<name>B8HR16_CYAP4</name>
<dbReference type="OrthoDB" id="9800908at2"/>
<organism evidence="11">
    <name type="scientific">Cyanothece sp. (strain PCC 7425 / ATCC 29141)</name>
    <dbReference type="NCBI Taxonomy" id="395961"/>
    <lineage>
        <taxon>Bacteria</taxon>
        <taxon>Bacillati</taxon>
        <taxon>Cyanobacteriota</taxon>
        <taxon>Cyanophyceae</taxon>
        <taxon>Gomontiellales</taxon>
        <taxon>Cyanothecaceae</taxon>
        <taxon>Cyanothece</taxon>
    </lineage>
</organism>
<feature type="compositionally biased region" description="Polar residues" evidence="10">
    <location>
        <begin position="88"/>
        <end position="97"/>
    </location>
</feature>
<keyword evidence="9" id="KW-1003">Cell membrane</keyword>
<dbReference type="AlphaFoldDB" id="B8HR16"/>
<feature type="transmembrane region" description="Helical" evidence="9">
    <location>
        <begin position="6"/>
        <end position="23"/>
    </location>
</feature>
<protein>
    <recommendedName>
        <fullName evidence="9">Sec-independent protein translocase protein TatA</fullName>
    </recommendedName>
</protein>
<dbReference type="InterPro" id="IPR006312">
    <property type="entry name" value="TatA/E"/>
</dbReference>
<keyword evidence="7 9" id="KW-0472">Membrane</keyword>
<reference evidence="11" key="1">
    <citation type="submission" date="2009-01" db="EMBL/GenBank/DDBJ databases">
        <title>Complete sequence of chromosome Cyanothece sp. PCC 7425.</title>
        <authorList>
            <consortium name="US DOE Joint Genome Institute"/>
            <person name="Lucas S."/>
            <person name="Copeland A."/>
            <person name="Lapidus A."/>
            <person name="Glavina del Rio T."/>
            <person name="Dalin E."/>
            <person name="Tice H."/>
            <person name="Bruce D."/>
            <person name="Goodwin L."/>
            <person name="Pitluck S."/>
            <person name="Sims D."/>
            <person name="Meineke L."/>
            <person name="Brettin T."/>
            <person name="Detter J.C."/>
            <person name="Han C."/>
            <person name="Larimer F."/>
            <person name="Land M."/>
            <person name="Hauser L."/>
            <person name="Kyrpides N."/>
            <person name="Ovchinnikova G."/>
            <person name="Liberton M."/>
            <person name="Stoeckel J."/>
            <person name="Banerjee A."/>
            <person name="Singh A."/>
            <person name="Page L."/>
            <person name="Sato H."/>
            <person name="Zhao L."/>
            <person name="Sherman L."/>
            <person name="Pakrasi H."/>
            <person name="Richardson P."/>
        </authorList>
    </citation>
    <scope>NUCLEOTIDE SEQUENCE</scope>
    <source>
        <strain evidence="11">PCC 7425</strain>
    </source>
</reference>
<dbReference type="NCBIfam" id="NF011429">
    <property type="entry name" value="PRK14857.1"/>
    <property type="match status" value="1"/>
</dbReference>
<dbReference type="PANTHER" id="PTHR33162">
    <property type="entry name" value="SEC-INDEPENDENT PROTEIN TRANSLOCASE PROTEIN TATA, CHLOROPLASTIC"/>
    <property type="match status" value="1"/>
</dbReference>
<evidence type="ECO:0000313" key="11">
    <source>
        <dbReference type="EMBL" id="ACL45837.1"/>
    </source>
</evidence>
<dbReference type="GO" id="GO:0043953">
    <property type="term" value="P:protein transport by the Tat complex"/>
    <property type="evidence" value="ECO:0007669"/>
    <property type="project" value="UniProtKB-UniRule"/>
</dbReference>
<dbReference type="InterPro" id="IPR003369">
    <property type="entry name" value="TatA/B/E"/>
</dbReference>
<evidence type="ECO:0000256" key="6">
    <source>
        <dbReference type="ARBA" id="ARBA00023010"/>
    </source>
</evidence>
<evidence type="ECO:0000256" key="1">
    <source>
        <dbReference type="ARBA" id="ARBA00004167"/>
    </source>
</evidence>
<evidence type="ECO:0000256" key="8">
    <source>
        <dbReference type="ARBA" id="ARBA00025340"/>
    </source>
</evidence>
<dbReference type="NCBIfam" id="NF011430">
    <property type="entry name" value="PRK14861.1"/>
    <property type="match status" value="1"/>
</dbReference>
<evidence type="ECO:0000256" key="2">
    <source>
        <dbReference type="ARBA" id="ARBA00022448"/>
    </source>
</evidence>
<dbReference type="STRING" id="395961.Cyan7425_3515"/>
<dbReference type="NCBIfam" id="TIGR01411">
    <property type="entry name" value="tatAE"/>
    <property type="match status" value="1"/>
</dbReference>
<comment type="function">
    <text evidence="9">Part of the twin-arginine translocation (Tat) system that transports large folded proteins containing a characteristic twin-arginine motif in their signal peptide across membranes. TatA could form the protein-conducting channel of the Tat system.</text>
</comment>
<dbReference type="HAMAP" id="MF_00236">
    <property type="entry name" value="TatA_E"/>
    <property type="match status" value="1"/>
</dbReference>
<sequence>MNVFGIGLPEMVLILVIALLIFGPKKLPEIGRSLGKALRGFQDASKEFESELKRQAELLEQERPLEARLETPEADPARQLSQAKAEESSSGEATANRSPEESAG</sequence>
<dbReference type="KEGG" id="cyn:Cyan7425_3515"/>
<comment type="subcellular location">
    <subcellularLocation>
        <location evidence="9">Cell membrane</location>
        <topology evidence="9">Single-pass membrane protein</topology>
    </subcellularLocation>
    <subcellularLocation>
        <location evidence="1">Membrane</location>
        <topology evidence="1">Single-pass membrane protein</topology>
    </subcellularLocation>
</comment>
<comment type="function">
    <text evidence="8">Part of the twin-arginine translocation (Tat) system that transports large folded proteins containing a characteristic twin-arginine motif in their signal peptide across the thylakoid membrane. Involved in delta pH-dependent protein transport required for chloroplast development, especially thylakoid membrane formation. TATC and TATB mediate precursor recognition, whereas TATA facilitates translocation.</text>
</comment>
<evidence type="ECO:0000256" key="3">
    <source>
        <dbReference type="ARBA" id="ARBA00022692"/>
    </source>
</evidence>
<dbReference type="PRINTS" id="PR01506">
    <property type="entry name" value="TATBPROTEIN"/>
</dbReference>
<evidence type="ECO:0000256" key="4">
    <source>
        <dbReference type="ARBA" id="ARBA00022927"/>
    </source>
</evidence>
<evidence type="ECO:0000256" key="10">
    <source>
        <dbReference type="SAM" id="MobiDB-lite"/>
    </source>
</evidence>